<organism evidence="2 3">
    <name type="scientific">Methylomonas denitrificans</name>
    <dbReference type="NCBI Taxonomy" id="1538553"/>
    <lineage>
        <taxon>Bacteria</taxon>
        <taxon>Pseudomonadati</taxon>
        <taxon>Pseudomonadota</taxon>
        <taxon>Gammaproteobacteria</taxon>
        <taxon>Methylococcales</taxon>
        <taxon>Methylococcaceae</taxon>
        <taxon>Methylomonas</taxon>
    </lineage>
</organism>
<accession>A0A126T4Y0</accession>
<dbReference type="SUPFAM" id="SSF53271">
    <property type="entry name" value="PRTase-like"/>
    <property type="match status" value="1"/>
</dbReference>
<reference evidence="2 3" key="1">
    <citation type="journal article" date="2015" name="Environ. Microbiol.">
        <title>Methane oxidation coupled to nitrate reduction under hypoxia by the Gammaproteobacterium Methylomonas denitrificans, sp. nov. type strain FJG1.</title>
        <authorList>
            <person name="Kits K.D."/>
            <person name="Klotz M.G."/>
            <person name="Stein L.Y."/>
        </authorList>
    </citation>
    <scope>NUCLEOTIDE SEQUENCE [LARGE SCALE GENOMIC DNA]</scope>
    <source>
        <strain evidence="2 3">FJG1</strain>
    </source>
</reference>
<dbReference type="NCBIfam" id="NF003545">
    <property type="entry name" value="PRK05205.1-1"/>
    <property type="match status" value="1"/>
</dbReference>
<feature type="domain" description="Phosphoribosyltransferase" evidence="1">
    <location>
        <begin position="17"/>
        <end position="136"/>
    </location>
</feature>
<proteinExistence type="predicted"/>
<dbReference type="KEGG" id="mdn:JT25_011640"/>
<dbReference type="CDD" id="cd06223">
    <property type="entry name" value="PRTases_typeI"/>
    <property type="match status" value="1"/>
</dbReference>
<dbReference type="OrthoDB" id="9802227at2"/>
<dbReference type="GO" id="GO:0016757">
    <property type="term" value="F:glycosyltransferase activity"/>
    <property type="evidence" value="ECO:0007669"/>
    <property type="project" value="UniProtKB-KW"/>
</dbReference>
<dbReference type="STRING" id="1538553.JT25_011640"/>
<dbReference type="EMBL" id="CP014476">
    <property type="protein sequence ID" value="AMK77128.1"/>
    <property type="molecule type" value="Genomic_DNA"/>
</dbReference>
<protein>
    <submittedName>
        <fullName evidence="2">Bifunctional pyr operon transcriptional regulator/uracil phosphoribosyltransferase</fullName>
    </submittedName>
</protein>
<keyword evidence="3" id="KW-1185">Reference proteome</keyword>
<dbReference type="RefSeq" id="WP_036273875.1">
    <property type="nucleotide sequence ID" value="NZ_CP014476.1"/>
</dbReference>
<dbReference type="Proteomes" id="UP000030512">
    <property type="component" value="Chromosome"/>
</dbReference>
<name>A0A126T4Y0_9GAMM</name>
<dbReference type="InterPro" id="IPR050137">
    <property type="entry name" value="PyrR_bifunctional"/>
</dbReference>
<evidence type="ECO:0000313" key="3">
    <source>
        <dbReference type="Proteomes" id="UP000030512"/>
    </source>
</evidence>
<dbReference type="PANTHER" id="PTHR11608">
    <property type="entry name" value="BIFUNCTIONAL PROTEIN PYRR"/>
    <property type="match status" value="1"/>
</dbReference>
<keyword evidence="2" id="KW-0328">Glycosyltransferase</keyword>
<dbReference type="PANTHER" id="PTHR11608:SF0">
    <property type="entry name" value="BIFUNCTIONAL PROTEIN PYRR"/>
    <property type="match status" value="1"/>
</dbReference>
<evidence type="ECO:0000313" key="2">
    <source>
        <dbReference type="EMBL" id="AMK77128.1"/>
    </source>
</evidence>
<dbReference type="Pfam" id="PF00156">
    <property type="entry name" value="Pribosyltran"/>
    <property type="match status" value="1"/>
</dbReference>
<evidence type="ECO:0000259" key="1">
    <source>
        <dbReference type="Pfam" id="PF00156"/>
    </source>
</evidence>
<keyword evidence="2" id="KW-0808">Transferase</keyword>
<dbReference type="InterPro" id="IPR029057">
    <property type="entry name" value="PRTase-like"/>
</dbReference>
<gene>
    <name evidence="2" type="ORF">JT25_011640</name>
</gene>
<dbReference type="AlphaFoldDB" id="A0A126T4Y0"/>
<dbReference type="InterPro" id="IPR000836">
    <property type="entry name" value="PRTase_dom"/>
</dbReference>
<sequence>MPIATLNIDILLDTLEAAIRRQISERKLNNPLLIGIHSGGAWIARHMHQRLGMNEPLGMLDITFYRDDFSQIGMHPKVKTSQLPPHLEGRDIILIDDVFYTGRTIRAALNEIFDYGRPSQVVLAVLIERNGRQIPLQPDCHGIRIDLAGDQRIKLTGPDPLGIEIQSPQVVAA</sequence>
<dbReference type="Gene3D" id="3.40.50.2020">
    <property type="match status" value="1"/>
</dbReference>